<evidence type="ECO:0000256" key="1">
    <source>
        <dbReference type="SAM" id="Phobius"/>
    </source>
</evidence>
<sequence>MKRHQQGIATLLITAVLLSITLVITLGSYKNLFYQIKRAQNEVSARQSYWLAEGGVECLYAYIAQDPTRITGLSKQVSGEANHCKQQLQLDELQLIPLENSVYRIYARQGYAQVNKQIYSYTTGTGAIQTNANLRLVGDFDIRPEAVGEADENGFYDCVAVRYKYQVVFHSEASSQQSTETESEPKKPKPENGLRVLDALAENNSELKCKAESKTSIPRGQGKDFNTQDSSEFKADFVQDTEFKPFESYFGLAYSTENYHKVKSQHHVITLNGTESKDCAKKLHQAFVMDKHEKVWLKGDCFINGSFDAPSGRSLVVENGLFATSGANVFGGAFFHMIDTSLPKFTNPEMLSNIWEQAPFYKAIEHLLRDNKTTVYLDRGAFHPKGGMVFDADGMDVVINGALNLQFQSNKESHQRSQTISLQQGSWHGY</sequence>
<name>A0AAU6SPT5_UNCXX</name>
<evidence type="ECO:0008006" key="3">
    <source>
        <dbReference type="Google" id="ProtNLM"/>
    </source>
</evidence>
<keyword evidence="1" id="KW-0812">Transmembrane</keyword>
<reference evidence="2" key="1">
    <citation type="submission" date="2022-03" db="EMBL/GenBank/DDBJ databases">
        <title>Sea Food Isolates.</title>
        <authorList>
            <person name="Li c."/>
        </authorList>
    </citation>
    <scope>NUCLEOTIDE SEQUENCE</scope>
    <source>
        <strain evidence="2">19PA01SH03</strain>
    </source>
</reference>
<keyword evidence="1" id="KW-1133">Transmembrane helix</keyword>
<dbReference type="AlphaFoldDB" id="A0AAU6SPT5"/>
<dbReference type="EMBL" id="CP095338">
    <property type="protein sequence ID" value="XAG21954.1"/>
    <property type="molecule type" value="Genomic_DNA"/>
</dbReference>
<evidence type="ECO:0000313" key="2">
    <source>
        <dbReference type="EMBL" id="XAG21954.1"/>
    </source>
</evidence>
<proteinExistence type="predicted"/>
<organism evidence="2">
    <name type="scientific">bacterium 19PA01SH03</name>
    <dbReference type="NCBI Taxonomy" id="2920705"/>
    <lineage>
        <taxon>Bacteria</taxon>
    </lineage>
</organism>
<gene>
    <name evidence="2" type="ORF">MRN70_03830</name>
</gene>
<accession>A0AAU6SPT5</accession>
<keyword evidence="1" id="KW-0472">Membrane</keyword>
<protein>
    <recommendedName>
        <fullName evidence="3">Type 4 fimbrial biogenesis protein PilX N-terminal domain-containing protein</fullName>
    </recommendedName>
</protein>
<feature type="transmembrane region" description="Helical" evidence="1">
    <location>
        <begin position="7"/>
        <end position="29"/>
    </location>
</feature>